<evidence type="ECO:0000313" key="2">
    <source>
        <dbReference type="Proteomes" id="UP001348098"/>
    </source>
</evidence>
<comment type="caution">
    <text evidence="1">The sequence shown here is derived from an EMBL/GenBank/DDBJ whole genome shotgun (WGS) entry which is preliminary data.</text>
</comment>
<evidence type="ECO:0000313" key="1">
    <source>
        <dbReference type="EMBL" id="MEB3513953.1"/>
    </source>
</evidence>
<accession>A0ABU6B394</accession>
<protein>
    <submittedName>
        <fullName evidence="1">Uncharacterized protein</fullName>
    </submittedName>
</protein>
<organism evidence="1 2">
    <name type="scientific">Nocardia implantans</name>
    <dbReference type="NCBI Taxonomy" id="3108168"/>
    <lineage>
        <taxon>Bacteria</taxon>
        <taxon>Bacillati</taxon>
        <taxon>Actinomycetota</taxon>
        <taxon>Actinomycetes</taxon>
        <taxon>Mycobacteriales</taxon>
        <taxon>Nocardiaceae</taxon>
        <taxon>Nocardia</taxon>
    </lineage>
</organism>
<keyword evidence="2" id="KW-1185">Reference proteome</keyword>
<reference evidence="1 2" key="1">
    <citation type="submission" date="2023-12" db="EMBL/GenBank/DDBJ databases">
        <title>novel species in genus Nocarida.</title>
        <authorList>
            <person name="Li Z."/>
        </authorList>
    </citation>
    <scope>NUCLEOTIDE SEQUENCE [LARGE SCALE GENOMIC DNA]</scope>
    <source>
        <strain evidence="1 2">CDC186</strain>
    </source>
</reference>
<dbReference type="RefSeq" id="WP_195082960.1">
    <property type="nucleotide sequence ID" value="NZ_JAYESH010000015.1"/>
</dbReference>
<name>A0ABU6B394_9NOCA</name>
<dbReference type="Proteomes" id="UP001348098">
    <property type="component" value="Unassembled WGS sequence"/>
</dbReference>
<proteinExistence type="predicted"/>
<gene>
    <name evidence="1" type="ORF">U3653_28340</name>
</gene>
<sequence>MHALITALDHEGLIPLPPDCTIPADAALFNHPIGFDHELSPAVAPAISQITAQMHREITDHIAAGTVPASVSTCGTFGAIST</sequence>
<dbReference type="EMBL" id="JAYKYQ010000014">
    <property type="protein sequence ID" value="MEB3513953.1"/>
    <property type="molecule type" value="Genomic_DNA"/>
</dbReference>